<feature type="transmembrane region" description="Helical" evidence="7">
    <location>
        <begin position="220"/>
        <end position="246"/>
    </location>
</feature>
<evidence type="ECO:0000256" key="7">
    <source>
        <dbReference type="SAM" id="Phobius"/>
    </source>
</evidence>
<evidence type="ECO:0000256" key="2">
    <source>
        <dbReference type="ARBA" id="ARBA00022475"/>
    </source>
</evidence>
<protein>
    <submittedName>
        <fullName evidence="8">Bacteriochlorophyll/chlorophyll synthetase</fullName>
    </submittedName>
</protein>
<dbReference type="Gene3D" id="1.10.357.140">
    <property type="entry name" value="UbiA prenyltransferase"/>
    <property type="match status" value="1"/>
</dbReference>
<keyword evidence="3 7" id="KW-0812">Transmembrane</keyword>
<dbReference type="GO" id="GO:0016020">
    <property type="term" value="C:membrane"/>
    <property type="evidence" value="ECO:0007669"/>
    <property type="project" value="UniProtKB-SubCell"/>
</dbReference>
<dbReference type="PANTHER" id="PTHR42723">
    <property type="entry name" value="CHLOROPHYLL SYNTHASE"/>
    <property type="match status" value="1"/>
</dbReference>
<keyword evidence="4 7" id="KW-1133">Transmembrane helix</keyword>
<proteinExistence type="predicted"/>
<sequence length="308" mass="32537">MDRTIPLPSPAAPSRTVPSPAAVLELFKPITWFPPMWAFLCGVVSSGASFEGRWPFLIAGVALTGPLVCATSQAVNDWFDRHVDAINEPARPIPSGRIPGRWGLWIAIVWTALSLVVAALTGPWVFAATTLGLVFAWAYSAPPLRLKVSGVAGPFAVAFSYEGLTWFTGAAVMAGALPGAPVLILAALYSFGAYGIMVLNDFKAVEGDRRLGLKSLPAELGVDSAARIACAVMAAPQVLVVTLLFVAWDRPWHGLAVGVLLAIQFGLMARLLGRPRDLTPWYNATGTTLYVIGMMVSAFAVSSLSGAS</sequence>
<dbReference type="CDD" id="cd13958">
    <property type="entry name" value="PT_UbiA_chlorophyll"/>
    <property type="match status" value="1"/>
</dbReference>
<keyword evidence="6" id="KW-0149">Chlorophyll biosynthesis</keyword>
<dbReference type="PANTHER" id="PTHR42723:SF1">
    <property type="entry name" value="CHLOROPHYLL SYNTHASE, CHLOROPLASTIC"/>
    <property type="match status" value="1"/>
</dbReference>
<feature type="transmembrane region" description="Helical" evidence="7">
    <location>
        <begin position="102"/>
        <end position="120"/>
    </location>
</feature>
<feature type="transmembrane region" description="Helical" evidence="7">
    <location>
        <begin position="151"/>
        <end position="174"/>
    </location>
</feature>
<evidence type="ECO:0000256" key="4">
    <source>
        <dbReference type="ARBA" id="ARBA00022989"/>
    </source>
</evidence>
<keyword evidence="2" id="KW-1003">Cell membrane</keyword>
<evidence type="ECO:0000256" key="5">
    <source>
        <dbReference type="ARBA" id="ARBA00023136"/>
    </source>
</evidence>
<dbReference type="GO" id="GO:0015995">
    <property type="term" value="P:chlorophyll biosynthetic process"/>
    <property type="evidence" value="ECO:0007669"/>
    <property type="project" value="UniProtKB-KW"/>
</dbReference>
<evidence type="ECO:0000256" key="6">
    <source>
        <dbReference type="ARBA" id="ARBA00023171"/>
    </source>
</evidence>
<evidence type="ECO:0000256" key="1">
    <source>
        <dbReference type="ARBA" id="ARBA00004141"/>
    </source>
</evidence>
<accession>A0A258FUY6</accession>
<evidence type="ECO:0000313" key="9">
    <source>
        <dbReference type="Proteomes" id="UP000215595"/>
    </source>
</evidence>
<dbReference type="NCBIfam" id="NF005742">
    <property type="entry name" value="PRK07566.1"/>
    <property type="match status" value="1"/>
</dbReference>
<feature type="transmembrane region" description="Helical" evidence="7">
    <location>
        <begin position="252"/>
        <end position="269"/>
    </location>
</feature>
<dbReference type="GO" id="GO:0016765">
    <property type="term" value="F:transferase activity, transferring alkyl or aryl (other than methyl) groups"/>
    <property type="evidence" value="ECO:0007669"/>
    <property type="project" value="InterPro"/>
</dbReference>
<evidence type="ECO:0000256" key="3">
    <source>
        <dbReference type="ARBA" id="ARBA00022692"/>
    </source>
</evidence>
<dbReference type="NCBIfam" id="TIGR01476">
    <property type="entry name" value="chlor_syn_BchG"/>
    <property type="match status" value="1"/>
</dbReference>
<dbReference type="Proteomes" id="UP000215595">
    <property type="component" value="Unassembled WGS sequence"/>
</dbReference>
<feature type="transmembrane region" description="Helical" evidence="7">
    <location>
        <begin position="281"/>
        <end position="301"/>
    </location>
</feature>
<name>A0A258FUY6_9CAUL</name>
<dbReference type="EMBL" id="NCEB01000002">
    <property type="protein sequence ID" value="OYX35929.1"/>
    <property type="molecule type" value="Genomic_DNA"/>
</dbReference>
<dbReference type="InterPro" id="IPR044878">
    <property type="entry name" value="UbiA_sf"/>
</dbReference>
<dbReference type="AlphaFoldDB" id="A0A258FUY6"/>
<dbReference type="InterPro" id="IPR050475">
    <property type="entry name" value="Prenyltransferase_related"/>
</dbReference>
<dbReference type="Pfam" id="PF01040">
    <property type="entry name" value="UbiA"/>
    <property type="match status" value="1"/>
</dbReference>
<organism evidence="8 9">
    <name type="scientific">Brevundimonas subvibrioides</name>
    <dbReference type="NCBI Taxonomy" id="74313"/>
    <lineage>
        <taxon>Bacteria</taxon>
        <taxon>Pseudomonadati</taxon>
        <taxon>Pseudomonadota</taxon>
        <taxon>Alphaproteobacteria</taxon>
        <taxon>Caulobacterales</taxon>
        <taxon>Caulobacteraceae</taxon>
        <taxon>Brevundimonas</taxon>
    </lineage>
</organism>
<evidence type="ECO:0000313" key="8">
    <source>
        <dbReference type="EMBL" id="OYX35929.1"/>
    </source>
</evidence>
<comment type="subcellular location">
    <subcellularLocation>
        <location evidence="1">Membrane</location>
        <topology evidence="1">Multi-pass membrane protein</topology>
    </subcellularLocation>
</comment>
<feature type="transmembrane region" description="Helical" evidence="7">
    <location>
        <begin position="180"/>
        <end position="199"/>
    </location>
</feature>
<reference evidence="8 9" key="1">
    <citation type="submission" date="2017-03" db="EMBL/GenBank/DDBJ databases">
        <title>Lifting the veil on microbial sulfur biogeochemistry in mining wastewaters.</title>
        <authorList>
            <person name="Kantor R.S."/>
            <person name="Colenbrander Nelson T."/>
            <person name="Marshall S."/>
            <person name="Bennett D."/>
            <person name="Apte S."/>
            <person name="Camacho D."/>
            <person name="Thomas B.C."/>
            <person name="Warren L.A."/>
            <person name="Banfield J.F."/>
        </authorList>
    </citation>
    <scope>NUCLEOTIDE SEQUENCE [LARGE SCALE GENOMIC DNA]</scope>
    <source>
        <strain evidence="8">32-69-9</strain>
    </source>
</reference>
<dbReference type="InterPro" id="IPR006372">
    <property type="entry name" value="Chl_synth"/>
</dbReference>
<gene>
    <name evidence="8" type="ORF">B7Z01_01035</name>
</gene>
<keyword evidence="5 7" id="KW-0472">Membrane</keyword>
<dbReference type="InterPro" id="IPR000537">
    <property type="entry name" value="UbiA_prenyltransferase"/>
</dbReference>
<comment type="caution">
    <text evidence="8">The sequence shown here is derived from an EMBL/GenBank/DDBJ whole genome shotgun (WGS) entry which is preliminary data.</text>
</comment>